<evidence type="ECO:0000313" key="3">
    <source>
        <dbReference type="EnsemblMetazoa" id="AFUN004996-PA"/>
    </source>
</evidence>
<protein>
    <submittedName>
        <fullName evidence="3">Uncharacterized protein</fullName>
    </submittedName>
</protein>
<feature type="region of interest" description="Disordered" evidence="1">
    <location>
        <begin position="121"/>
        <end position="148"/>
    </location>
</feature>
<name>A0A182RFL4_ANOFN</name>
<evidence type="ECO:0000256" key="2">
    <source>
        <dbReference type="SAM" id="Phobius"/>
    </source>
</evidence>
<dbReference type="VEuPathDB" id="VectorBase:AFUN004996"/>
<proteinExistence type="predicted"/>
<keyword evidence="2" id="KW-0812">Transmembrane</keyword>
<evidence type="ECO:0000256" key="1">
    <source>
        <dbReference type="SAM" id="MobiDB-lite"/>
    </source>
</evidence>
<feature type="compositionally biased region" description="Pro residues" evidence="1">
    <location>
        <begin position="128"/>
        <end position="140"/>
    </location>
</feature>
<organism evidence="3">
    <name type="scientific">Anopheles funestus</name>
    <name type="common">African malaria mosquito</name>
    <dbReference type="NCBI Taxonomy" id="62324"/>
    <lineage>
        <taxon>Eukaryota</taxon>
        <taxon>Metazoa</taxon>
        <taxon>Ecdysozoa</taxon>
        <taxon>Arthropoda</taxon>
        <taxon>Hexapoda</taxon>
        <taxon>Insecta</taxon>
        <taxon>Pterygota</taxon>
        <taxon>Neoptera</taxon>
        <taxon>Endopterygota</taxon>
        <taxon>Diptera</taxon>
        <taxon>Nematocera</taxon>
        <taxon>Culicoidea</taxon>
        <taxon>Culicidae</taxon>
        <taxon>Anophelinae</taxon>
        <taxon>Anopheles</taxon>
    </lineage>
</organism>
<feature type="transmembrane region" description="Helical" evidence="2">
    <location>
        <begin position="6"/>
        <end position="21"/>
    </location>
</feature>
<accession>A0A182RFL4</accession>
<dbReference type="AlphaFoldDB" id="A0A182RFL4"/>
<keyword evidence="2" id="KW-1133">Transmembrane helix</keyword>
<keyword evidence="2" id="KW-0472">Membrane</keyword>
<dbReference type="STRING" id="62324.A0A182RFL4"/>
<dbReference type="EnsemblMetazoa" id="AFUN004996-RA">
    <property type="protein sequence ID" value="AFUN004996-PA"/>
    <property type="gene ID" value="AFUN004996"/>
</dbReference>
<sequence>MDFVPFVLTAGIVCFLLYWMVKCCCTRRTSQGAVIATPIVITSEVHRVTPGTIQAGPSGAIIQGHSTGTATYPVVPNAYSTQHPAPFPAQPYMQHYPLQTSGAPSLPPQEHTAAPVQFPALPPQLQYPAPPAASAPPPGPAVGAAMVNPPSYDQVVSEAYPAQAPYNPNYKG</sequence>
<reference evidence="3" key="1">
    <citation type="submission" date="2020-05" db="UniProtKB">
        <authorList>
            <consortium name="EnsemblMetazoa"/>
        </authorList>
    </citation>
    <scope>IDENTIFICATION</scope>
    <source>
        <strain evidence="3">FUMOZ</strain>
    </source>
</reference>
<dbReference type="VEuPathDB" id="VectorBase:AFUN2_007778"/>